<name>A0A1H9T986_9PSEU</name>
<keyword evidence="2" id="KW-0472">Membrane</keyword>
<evidence type="ECO:0000256" key="1">
    <source>
        <dbReference type="SAM" id="MobiDB-lite"/>
    </source>
</evidence>
<dbReference type="AlphaFoldDB" id="A0A1H9T986"/>
<dbReference type="STRING" id="155974.SAMN04487818_106142"/>
<organism evidence="3 4">
    <name type="scientific">Actinokineospora terrae</name>
    <dbReference type="NCBI Taxonomy" id="155974"/>
    <lineage>
        <taxon>Bacteria</taxon>
        <taxon>Bacillati</taxon>
        <taxon>Actinomycetota</taxon>
        <taxon>Actinomycetes</taxon>
        <taxon>Pseudonocardiales</taxon>
        <taxon>Pseudonocardiaceae</taxon>
        <taxon>Actinokineospora</taxon>
    </lineage>
</organism>
<keyword evidence="2" id="KW-1133">Transmembrane helix</keyword>
<evidence type="ECO:0000313" key="3">
    <source>
        <dbReference type="EMBL" id="SER93840.1"/>
    </source>
</evidence>
<feature type="compositionally biased region" description="Polar residues" evidence="1">
    <location>
        <begin position="80"/>
        <end position="90"/>
    </location>
</feature>
<accession>A0A1H9T986</accession>
<feature type="region of interest" description="Disordered" evidence="1">
    <location>
        <begin position="59"/>
        <end position="98"/>
    </location>
</feature>
<feature type="transmembrane region" description="Helical" evidence="2">
    <location>
        <begin position="163"/>
        <end position="184"/>
    </location>
</feature>
<dbReference type="EMBL" id="FOGI01000006">
    <property type="protein sequence ID" value="SER93840.1"/>
    <property type="molecule type" value="Genomic_DNA"/>
</dbReference>
<proteinExistence type="predicted"/>
<dbReference type="Proteomes" id="UP000199051">
    <property type="component" value="Unassembled WGS sequence"/>
</dbReference>
<evidence type="ECO:0000256" key="2">
    <source>
        <dbReference type="SAM" id="Phobius"/>
    </source>
</evidence>
<keyword evidence="2" id="KW-0812">Transmembrane</keyword>
<evidence type="ECO:0000313" key="4">
    <source>
        <dbReference type="Proteomes" id="UP000199051"/>
    </source>
</evidence>
<reference evidence="4" key="1">
    <citation type="submission" date="2016-10" db="EMBL/GenBank/DDBJ databases">
        <authorList>
            <person name="Varghese N."/>
            <person name="Submissions S."/>
        </authorList>
    </citation>
    <scope>NUCLEOTIDE SEQUENCE [LARGE SCALE GENOMIC DNA]</scope>
    <source>
        <strain evidence="4">DSM 44260</strain>
    </source>
</reference>
<gene>
    <name evidence="3" type="ORF">SAMN04487818_106142</name>
</gene>
<keyword evidence="4" id="KW-1185">Reference proteome</keyword>
<sequence>MLCATPLCRCRLRERSSRAVPPRRPITYPACAPSRAPAAAAAIVSGNDRCSDVPAGVAASTPAVNSSESPGRKNPMSKPVSANITRNTPSAPKPLSRECGSSTGIGVLRSRWCVPSTLRTTGCARGERKVSGRQSAATFAFRLPPASIGRPNVKVARGATMEVLVLVLVFAISVAAGMGLHGLLERYR</sequence>
<protein>
    <submittedName>
        <fullName evidence="3">Uncharacterized protein</fullName>
    </submittedName>
</protein>